<comment type="caution">
    <text evidence="3">The sequence shown here is derived from an EMBL/GenBank/DDBJ whole genome shotgun (WGS) entry which is preliminary data.</text>
</comment>
<evidence type="ECO:0000256" key="2">
    <source>
        <dbReference type="SAM" id="MobiDB-lite"/>
    </source>
</evidence>
<protein>
    <submittedName>
        <fullName evidence="3">Uncharacterized protein</fullName>
    </submittedName>
</protein>
<feature type="coiled-coil region" evidence="1">
    <location>
        <begin position="47"/>
        <end position="108"/>
    </location>
</feature>
<reference evidence="3" key="1">
    <citation type="journal article" date="2015" name="Nature">
        <title>Complex archaea that bridge the gap between prokaryotes and eukaryotes.</title>
        <authorList>
            <person name="Spang A."/>
            <person name="Saw J.H."/>
            <person name="Jorgensen S.L."/>
            <person name="Zaremba-Niedzwiedzka K."/>
            <person name="Martijn J."/>
            <person name="Lind A.E."/>
            <person name="van Eijk R."/>
            <person name="Schleper C."/>
            <person name="Guy L."/>
            <person name="Ettema T.J."/>
        </authorList>
    </citation>
    <scope>NUCLEOTIDE SEQUENCE</scope>
</reference>
<dbReference type="AlphaFoldDB" id="A0A0F9UAT5"/>
<name>A0A0F9UAT5_9ZZZZ</name>
<evidence type="ECO:0000313" key="3">
    <source>
        <dbReference type="EMBL" id="KKN84477.1"/>
    </source>
</evidence>
<accession>A0A0F9UAT5</accession>
<keyword evidence="1" id="KW-0175">Coiled coil</keyword>
<proteinExistence type="predicted"/>
<dbReference type="EMBL" id="LAZR01000171">
    <property type="protein sequence ID" value="KKN84477.1"/>
    <property type="molecule type" value="Genomic_DNA"/>
</dbReference>
<sequence>MCNYCGEHASGVIPTQDYNVQTPAAQATGTANPPIPADHEQQTPEFLQKLIASLNTLRQEQSELYAKMYPPMKPGQSNAPARPPYEVLEEYKRQDREYDDKINALRMQIRELHILLARKAEAMPKPELEKTPGPTAPPTSPPAEAVKGA</sequence>
<evidence type="ECO:0000256" key="1">
    <source>
        <dbReference type="SAM" id="Coils"/>
    </source>
</evidence>
<feature type="region of interest" description="Disordered" evidence="2">
    <location>
        <begin position="123"/>
        <end position="149"/>
    </location>
</feature>
<gene>
    <name evidence="3" type="ORF">LCGC14_0289390</name>
</gene>
<organism evidence="3">
    <name type="scientific">marine sediment metagenome</name>
    <dbReference type="NCBI Taxonomy" id="412755"/>
    <lineage>
        <taxon>unclassified sequences</taxon>
        <taxon>metagenomes</taxon>
        <taxon>ecological metagenomes</taxon>
    </lineage>
</organism>